<protein>
    <submittedName>
        <fullName evidence="1">Uncharacterized protein</fullName>
    </submittedName>
</protein>
<dbReference type="RefSeq" id="WP_011107199.1">
    <property type="nucleotide sequence ID" value="NZ_CAXKYH010000016.1"/>
</dbReference>
<gene>
    <name evidence="1" type="ORF">GAN91_19980</name>
</gene>
<dbReference type="GeneID" id="60926283"/>
<evidence type="ECO:0000313" key="1">
    <source>
        <dbReference type="EMBL" id="KAB4477610.1"/>
    </source>
</evidence>
<dbReference type="KEGG" id="btho:Btheta7330_03055"/>
<name>A0A0P0FPT9_BACT4</name>
<dbReference type="AlphaFoldDB" id="A0A0P0FPT9"/>
<proteinExistence type="predicted"/>
<comment type="caution">
    <text evidence="1">The sequence shown here is derived from an EMBL/GenBank/DDBJ whole genome shotgun (WGS) entry which is preliminary data.</text>
</comment>
<sequence length="300" mass="33756">MKKLLLLWLMIAPMSGMAQNESTPQDTTLYVNGRKIVIKEQGDKIKVKLYESASGGDTITNAQIFEGVYLNGQSTESRTVLSALPFSKKNNKRNRFEPHAGGFYIGYTRLSNDFLSFNPSNGADLNTSHSWEIGGNLFTGSHAFAPTYNWGITIGLGWGYRSMRLDGNDAFREIDGVTEIYSGMEAEEPIEYSKSRLRYFYFRIPLSIEWQTRLNGKGPLFFAVGPEAEIRHGFRSKAKVNGSKKTIDKGLNGRPLGINLLAQAGYADLGVYMRYSTYGLFEKNKGPELYPFSFGVCWYW</sequence>
<dbReference type="OMA" id="WLVIAPN"/>
<reference evidence="1 2" key="1">
    <citation type="journal article" date="2019" name="Nat. Med.">
        <title>A library of human gut bacterial isolates paired with longitudinal multiomics data enables mechanistic microbiome research.</title>
        <authorList>
            <person name="Poyet M."/>
            <person name="Groussin M."/>
            <person name="Gibbons S.M."/>
            <person name="Avila-Pacheco J."/>
            <person name="Jiang X."/>
            <person name="Kearney S.M."/>
            <person name="Perrotta A.R."/>
            <person name="Berdy B."/>
            <person name="Zhao S."/>
            <person name="Lieberman T.D."/>
            <person name="Swanson P.K."/>
            <person name="Smith M."/>
            <person name="Roesemann S."/>
            <person name="Alexander J.E."/>
            <person name="Rich S.A."/>
            <person name="Livny J."/>
            <person name="Vlamakis H."/>
            <person name="Clish C."/>
            <person name="Bullock K."/>
            <person name="Deik A."/>
            <person name="Scott J."/>
            <person name="Pierce K.A."/>
            <person name="Xavier R.J."/>
            <person name="Alm E.J."/>
        </authorList>
    </citation>
    <scope>NUCLEOTIDE SEQUENCE [LARGE SCALE GENOMIC DNA]</scope>
    <source>
        <strain evidence="1 2">BIOML-A162</strain>
    </source>
</reference>
<dbReference type="Proteomes" id="UP000436858">
    <property type="component" value="Unassembled WGS sequence"/>
</dbReference>
<dbReference type="DNASU" id="1072477"/>
<organism evidence="1 2">
    <name type="scientific">Bacteroides thetaiotaomicron</name>
    <dbReference type="NCBI Taxonomy" id="818"/>
    <lineage>
        <taxon>Bacteria</taxon>
        <taxon>Pseudomonadati</taxon>
        <taxon>Bacteroidota</taxon>
        <taxon>Bacteroidia</taxon>
        <taxon>Bacteroidales</taxon>
        <taxon>Bacteroidaceae</taxon>
        <taxon>Bacteroides</taxon>
    </lineage>
</organism>
<dbReference type="EMBL" id="WCRY01000022">
    <property type="protein sequence ID" value="KAB4477610.1"/>
    <property type="molecule type" value="Genomic_DNA"/>
</dbReference>
<evidence type="ECO:0000313" key="2">
    <source>
        <dbReference type="Proteomes" id="UP000436858"/>
    </source>
</evidence>
<accession>A0A0P0FPT9</accession>